<dbReference type="Proteomes" id="UP000003227">
    <property type="component" value="Unassembled WGS sequence"/>
</dbReference>
<accession>D5Q4N0</accession>
<protein>
    <submittedName>
        <fullName evidence="1">Uncharacterized protein</fullName>
    </submittedName>
</protein>
<dbReference type="EMBL" id="ADNX01000042">
    <property type="protein sequence ID" value="EFH07163.1"/>
    <property type="molecule type" value="Genomic_DNA"/>
</dbReference>
<sequence>MFSLNIRANHLSFSCYRYYRQNCLLLQATHFNIQLKLPRLKVCGFFRYYMKFYNTLNYNKS</sequence>
<comment type="caution">
    <text evidence="1">The sequence shown here is derived from an EMBL/GenBank/DDBJ whole genome shotgun (WGS) entry which is preliminary data.</text>
</comment>
<dbReference type="HOGENOM" id="CLU_2918625_0_0_9"/>
<reference evidence="1 2" key="1">
    <citation type="submission" date="2010-05" db="EMBL/GenBank/DDBJ databases">
        <authorList>
            <person name="Qin X."/>
            <person name="Bachman B."/>
            <person name="Battles P."/>
            <person name="Bell A."/>
            <person name="Bess C."/>
            <person name="Bickham C."/>
            <person name="Chaboub L."/>
            <person name="Chen D."/>
            <person name="Coyle M."/>
            <person name="Deiros D.R."/>
            <person name="Dinh H."/>
            <person name="Forbes L."/>
            <person name="Fowler G."/>
            <person name="Francisco L."/>
            <person name="Fu Q."/>
            <person name="Gubbala S."/>
            <person name="Hale W."/>
            <person name="Han Y."/>
            <person name="Hemphill L."/>
            <person name="Highlander S.K."/>
            <person name="Hirani K."/>
            <person name="Hogues M."/>
            <person name="Jackson L."/>
            <person name="Jakkamsetti A."/>
            <person name="Javaid M."/>
            <person name="Jiang H."/>
            <person name="Korchina V."/>
            <person name="Kovar C."/>
            <person name="Lara F."/>
            <person name="Lee S."/>
            <person name="Mata R."/>
            <person name="Mathew T."/>
            <person name="Moen C."/>
            <person name="Morales K."/>
            <person name="Munidasa M."/>
            <person name="Nazareth L."/>
            <person name="Ngo R."/>
            <person name="Nguyen L."/>
            <person name="Okwuonu G."/>
            <person name="Ongeri F."/>
            <person name="Patil S."/>
            <person name="Petrosino J."/>
            <person name="Pham C."/>
            <person name="Pham P."/>
            <person name="Pu L.-L."/>
            <person name="Puazo M."/>
            <person name="Raj R."/>
            <person name="Reid J."/>
            <person name="Rouhana J."/>
            <person name="Saada N."/>
            <person name="Shang Y."/>
            <person name="Simmons D."/>
            <person name="Thornton R."/>
            <person name="Warren J."/>
            <person name="Weissenberger G."/>
            <person name="Zhang J."/>
            <person name="Zhang L."/>
            <person name="Zhou C."/>
            <person name="Zhu D."/>
            <person name="Muzny D."/>
            <person name="Worley K."/>
            <person name="Gibbs R."/>
        </authorList>
    </citation>
    <scope>NUCLEOTIDE SEQUENCE [LARGE SCALE GENOMIC DNA]</scope>
    <source>
        <strain evidence="1 2">NAP08</strain>
    </source>
</reference>
<dbReference type="AlphaFoldDB" id="D5Q4N0"/>
<organism evidence="1 2">
    <name type="scientific">Clostridioides difficile NAP08</name>
    <dbReference type="NCBI Taxonomy" id="525259"/>
    <lineage>
        <taxon>Bacteria</taxon>
        <taxon>Bacillati</taxon>
        <taxon>Bacillota</taxon>
        <taxon>Clostridia</taxon>
        <taxon>Peptostreptococcales</taxon>
        <taxon>Peptostreptococcaceae</taxon>
        <taxon>Clostridioides</taxon>
    </lineage>
</organism>
<evidence type="ECO:0000313" key="1">
    <source>
        <dbReference type="EMBL" id="EFH07163.1"/>
    </source>
</evidence>
<evidence type="ECO:0000313" key="2">
    <source>
        <dbReference type="Proteomes" id="UP000003227"/>
    </source>
</evidence>
<name>D5Q4N0_CLODI</name>
<proteinExistence type="predicted"/>
<gene>
    <name evidence="1" type="ORF">HMPREF0220_1842</name>
</gene>